<evidence type="ECO:0000256" key="3">
    <source>
        <dbReference type="ARBA" id="ARBA00022605"/>
    </source>
</evidence>
<comment type="catalytic activity">
    <reaction evidence="6">
        <text>N-acetyl-L-glutamate 5-semialdehyde + phosphate + NADP(+) = N-acetyl-L-glutamyl 5-phosphate + NADPH + H(+)</text>
        <dbReference type="Rhea" id="RHEA:21588"/>
        <dbReference type="ChEBI" id="CHEBI:15378"/>
        <dbReference type="ChEBI" id="CHEBI:29123"/>
        <dbReference type="ChEBI" id="CHEBI:43474"/>
        <dbReference type="ChEBI" id="CHEBI:57783"/>
        <dbReference type="ChEBI" id="CHEBI:57936"/>
        <dbReference type="ChEBI" id="CHEBI:58349"/>
        <dbReference type="EC" id="1.2.1.38"/>
    </reaction>
</comment>
<evidence type="ECO:0000313" key="9">
    <source>
        <dbReference type="Proteomes" id="UP001574673"/>
    </source>
</evidence>
<dbReference type="NCBIfam" id="TIGR01851">
    <property type="entry name" value="argC_other"/>
    <property type="match status" value="1"/>
</dbReference>
<protein>
    <recommendedName>
        <fullName evidence="6">N-acetyl-gamma-glutamyl-phosphate reductase</fullName>
        <shortName evidence="6">AGPR</shortName>
        <ecNumber evidence="6">1.2.1.38</ecNumber>
    </recommendedName>
    <alternativeName>
        <fullName evidence="6">N-acetyl-glutamate semialdehyde dehydrogenase</fullName>
        <shortName evidence="6">NAGSA dehydrogenase</shortName>
    </alternativeName>
</protein>
<dbReference type="InterPro" id="IPR036291">
    <property type="entry name" value="NAD(P)-bd_dom_sf"/>
</dbReference>
<sequence>MSYKIFVDGQEGTTGLQINEYLAQRDDVEVLRIDADKRKDPAERKRLINASDITFLCLPDDAAREAVALADNPATCIIDASTAHRVHPGWVYGLPELERQQRERIRTSKRIANPGCHATAFILALRPLVASGLLPAGTQVAAHSITGYSGGGKKMIESYRNAQRIDAPRPYALALTHKHLPEMRAHTGLDIAPIFVPIVGPFYKGLAVTAYLHPGQFARKATPAEVQKILADYYAGEAFIRVHPCDLEAATDGGFFNVEASNDSNRVDLFVFGNEERMLVVSRLDNLGKGASGAAVQSMNIHLGIDETKGLV</sequence>
<dbReference type="Proteomes" id="UP001574673">
    <property type="component" value="Unassembled WGS sequence"/>
</dbReference>
<evidence type="ECO:0000313" key="8">
    <source>
        <dbReference type="EMBL" id="MFA9950273.1"/>
    </source>
</evidence>
<dbReference type="GO" id="GO:0003942">
    <property type="term" value="F:N-acetyl-gamma-glutamyl-phosphate reductase activity"/>
    <property type="evidence" value="ECO:0007669"/>
    <property type="project" value="UniProtKB-EC"/>
</dbReference>
<name>A0ABV4UF62_9RHOO</name>
<keyword evidence="9" id="KW-1185">Reference proteome</keyword>
<dbReference type="SUPFAM" id="SSF51735">
    <property type="entry name" value="NAD(P)-binding Rossmann-fold domains"/>
    <property type="match status" value="1"/>
</dbReference>
<accession>A0ABV4UF62</accession>
<keyword evidence="2 6" id="KW-0055">Arginine biosynthesis</keyword>
<comment type="similarity">
    <text evidence="6">Belongs to the NAGSA dehydrogenase family. Type 2 subfamily.</text>
</comment>
<dbReference type="InterPro" id="IPR010136">
    <property type="entry name" value="AGPR_type-2"/>
</dbReference>
<dbReference type="Gene3D" id="3.40.50.720">
    <property type="entry name" value="NAD(P)-binding Rossmann-like Domain"/>
    <property type="match status" value="1"/>
</dbReference>
<evidence type="ECO:0000256" key="5">
    <source>
        <dbReference type="ARBA" id="ARBA00023002"/>
    </source>
</evidence>
<keyword evidence="1 6" id="KW-0963">Cytoplasm</keyword>
<dbReference type="PANTHER" id="PTHR32338:SF10">
    <property type="entry name" value="N-ACETYL-GAMMA-GLUTAMYL-PHOSPHATE REDUCTASE, CHLOROPLASTIC-RELATED"/>
    <property type="match status" value="1"/>
</dbReference>
<dbReference type="InterPro" id="IPR058924">
    <property type="entry name" value="AGPR_dimerisation_dom"/>
</dbReference>
<evidence type="ECO:0000256" key="1">
    <source>
        <dbReference type="ARBA" id="ARBA00022490"/>
    </source>
</evidence>
<dbReference type="SMART" id="SM00859">
    <property type="entry name" value="Semialdhyde_dh"/>
    <property type="match status" value="1"/>
</dbReference>
<gene>
    <name evidence="6 8" type="primary">argC</name>
    <name evidence="8" type="ORF">ABCS64_08065</name>
</gene>
<feature type="active site" evidence="6">
    <location>
        <position position="116"/>
    </location>
</feature>
<dbReference type="CDD" id="cd23935">
    <property type="entry name" value="AGPR_2_C"/>
    <property type="match status" value="1"/>
</dbReference>
<dbReference type="Pfam" id="PF22698">
    <property type="entry name" value="Semialdhyde_dhC_1"/>
    <property type="match status" value="1"/>
</dbReference>
<dbReference type="InterPro" id="IPR000534">
    <property type="entry name" value="Semialdehyde_DH_NAD-bd"/>
</dbReference>
<dbReference type="PANTHER" id="PTHR32338">
    <property type="entry name" value="N-ACETYL-GAMMA-GLUTAMYL-PHOSPHATE REDUCTASE, CHLOROPLASTIC-RELATED-RELATED"/>
    <property type="match status" value="1"/>
</dbReference>
<comment type="pathway">
    <text evidence="6">Amino-acid biosynthesis; L-arginine biosynthesis; N(2)-acetyl-L-ornithine from L-glutamate: step 3/4.</text>
</comment>
<proteinExistence type="inferred from homology"/>
<keyword evidence="3 6" id="KW-0028">Amino-acid biosynthesis</keyword>
<dbReference type="EMBL" id="JBEUWX010000002">
    <property type="protein sequence ID" value="MFA9950273.1"/>
    <property type="molecule type" value="Genomic_DNA"/>
</dbReference>
<comment type="function">
    <text evidence="6">Catalyzes the NADPH-dependent reduction of N-acetyl-5-glutamyl phosphate to yield N-acetyl-L-glutamate 5-semialdehyde.</text>
</comment>
<dbReference type="EC" id="1.2.1.38" evidence="6"/>
<dbReference type="InterPro" id="IPR050085">
    <property type="entry name" value="AGPR"/>
</dbReference>
<comment type="subcellular location">
    <subcellularLocation>
        <location evidence="6">Cytoplasm</location>
    </subcellularLocation>
</comment>
<dbReference type="SUPFAM" id="SSF55347">
    <property type="entry name" value="Glyceraldehyde-3-phosphate dehydrogenase-like, C-terminal domain"/>
    <property type="match status" value="1"/>
</dbReference>
<feature type="domain" description="Semialdehyde dehydrogenase NAD-binding" evidence="7">
    <location>
        <begin position="4"/>
        <end position="105"/>
    </location>
</feature>
<comment type="caution">
    <text evidence="8">The sequence shown here is derived from an EMBL/GenBank/DDBJ whole genome shotgun (WGS) entry which is preliminary data.</text>
</comment>
<dbReference type="RefSeq" id="WP_418891340.1">
    <property type="nucleotide sequence ID" value="NZ_JBEUWX010000002.1"/>
</dbReference>
<dbReference type="Pfam" id="PF01118">
    <property type="entry name" value="Semialdhyde_dh"/>
    <property type="match status" value="1"/>
</dbReference>
<keyword evidence="5 6" id="KW-0560">Oxidoreductase</keyword>
<keyword evidence="4 6" id="KW-0521">NADP</keyword>
<dbReference type="HAMAP" id="MF_01110">
    <property type="entry name" value="ArgC_type2"/>
    <property type="match status" value="1"/>
</dbReference>
<evidence type="ECO:0000256" key="4">
    <source>
        <dbReference type="ARBA" id="ARBA00022857"/>
    </source>
</evidence>
<evidence type="ECO:0000256" key="2">
    <source>
        <dbReference type="ARBA" id="ARBA00022571"/>
    </source>
</evidence>
<evidence type="ECO:0000256" key="6">
    <source>
        <dbReference type="HAMAP-Rule" id="MF_01110"/>
    </source>
</evidence>
<dbReference type="CDD" id="cd17896">
    <property type="entry name" value="AGPR_2_N"/>
    <property type="match status" value="1"/>
</dbReference>
<evidence type="ECO:0000259" key="7">
    <source>
        <dbReference type="SMART" id="SM00859"/>
    </source>
</evidence>
<dbReference type="Gene3D" id="3.30.360.10">
    <property type="entry name" value="Dihydrodipicolinate Reductase, domain 2"/>
    <property type="match status" value="1"/>
</dbReference>
<reference evidence="9" key="1">
    <citation type="submission" date="2024-06" db="EMBL/GenBank/DDBJ databases">
        <title>Radixoralia hellwigii gen. nov., sp nov., isolated from a root canal in the human oral cavity.</title>
        <authorList>
            <person name="Bartsch S."/>
            <person name="Wittmer A."/>
            <person name="Schulz A.-K."/>
            <person name="Neumann-Schaal M."/>
            <person name="Wolf J."/>
            <person name="Gronow S."/>
            <person name="Tennert C."/>
            <person name="Haecker G."/>
            <person name="Cieplik F."/>
            <person name="Al-Ahmad A."/>
        </authorList>
    </citation>
    <scope>NUCLEOTIDE SEQUENCE [LARGE SCALE GENOMIC DNA]</scope>
    <source>
        <strain evidence="9">Wk13</strain>
    </source>
</reference>
<organism evidence="8 9">
    <name type="scientific">Dentiradicibacter hellwigii</name>
    <dbReference type="NCBI Taxonomy" id="3149053"/>
    <lineage>
        <taxon>Bacteria</taxon>
        <taxon>Pseudomonadati</taxon>
        <taxon>Pseudomonadota</taxon>
        <taxon>Betaproteobacteria</taxon>
        <taxon>Rhodocyclales</taxon>
        <taxon>Rhodocyclaceae</taxon>
        <taxon>Dentiradicibacter</taxon>
    </lineage>
</organism>